<dbReference type="RefSeq" id="WP_112747721.1">
    <property type="nucleotide sequence ID" value="NZ_QMFY01000007.1"/>
</dbReference>
<proteinExistence type="predicted"/>
<evidence type="ECO:0000313" key="3">
    <source>
        <dbReference type="Proteomes" id="UP000251889"/>
    </source>
</evidence>
<evidence type="ECO:0000313" key="2">
    <source>
        <dbReference type="EMBL" id="RAW00379.1"/>
    </source>
</evidence>
<dbReference type="InterPro" id="IPR036390">
    <property type="entry name" value="WH_DNA-bd_sf"/>
</dbReference>
<dbReference type="PANTHER" id="PTHR33169:SF14">
    <property type="entry name" value="TRANSCRIPTIONAL REGULATOR RV3488"/>
    <property type="match status" value="1"/>
</dbReference>
<gene>
    <name evidence="2" type="ORF">DQQ10_15110</name>
</gene>
<comment type="caution">
    <text evidence="2">The sequence shown here is derived from an EMBL/GenBank/DDBJ whole genome shotgun (WGS) entry which is preliminary data.</text>
</comment>
<organism evidence="2 3">
    <name type="scientific">Pseudochryseolinea flava</name>
    <dbReference type="NCBI Taxonomy" id="2059302"/>
    <lineage>
        <taxon>Bacteria</taxon>
        <taxon>Pseudomonadati</taxon>
        <taxon>Bacteroidota</taxon>
        <taxon>Cytophagia</taxon>
        <taxon>Cytophagales</taxon>
        <taxon>Fulvivirgaceae</taxon>
        <taxon>Pseudochryseolinea</taxon>
    </lineage>
</organism>
<dbReference type="InterPro" id="IPR036388">
    <property type="entry name" value="WH-like_DNA-bd_sf"/>
</dbReference>
<dbReference type="InterPro" id="IPR052509">
    <property type="entry name" value="Metal_resp_DNA-bind_regulator"/>
</dbReference>
<evidence type="ECO:0000259" key="1">
    <source>
        <dbReference type="Pfam" id="PF03551"/>
    </source>
</evidence>
<dbReference type="Proteomes" id="UP000251889">
    <property type="component" value="Unassembled WGS sequence"/>
</dbReference>
<dbReference type="PANTHER" id="PTHR33169">
    <property type="entry name" value="PADR-FAMILY TRANSCRIPTIONAL REGULATOR"/>
    <property type="match status" value="1"/>
</dbReference>
<sequence length="110" mass="12653">MSRHQLGEFEEIVMLTVGILYKEAYGVAIIDEMEKRLQRNVSIGALQTVLRRLEDKGYLSSEFGEATNVRGGKRKRYFSLTSLGSRVLRETQEQRLELYKAIPRVAFPKS</sequence>
<protein>
    <submittedName>
        <fullName evidence="2">PadR family transcriptional regulator</fullName>
    </submittedName>
</protein>
<accession>A0A364Y105</accession>
<reference evidence="2 3" key="1">
    <citation type="submission" date="2018-06" db="EMBL/GenBank/DDBJ databases">
        <title>Chryseolinea flavus sp. nov., a member of the phylum Bacteroidetes isolated from soil.</title>
        <authorList>
            <person name="Li Y."/>
            <person name="Wang J."/>
        </authorList>
    </citation>
    <scope>NUCLEOTIDE SEQUENCE [LARGE SCALE GENOMIC DNA]</scope>
    <source>
        <strain evidence="2 3">SDU1-6</strain>
    </source>
</reference>
<dbReference type="AlphaFoldDB" id="A0A364Y105"/>
<keyword evidence="3" id="KW-1185">Reference proteome</keyword>
<dbReference type="OrthoDB" id="982587at2"/>
<dbReference type="EMBL" id="QMFY01000007">
    <property type="protein sequence ID" value="RAW00379.1"/>
    <property type="molecule type" value="Genomic_DNA"/>
</dbReference>
<dbReference type="SUPFAM" id="SSF46785">
    <property type="entry name" value="Winged helix' DNA-binding domain"/>
    <property type="match status" value="1"/>
</dbReference>
<feature type="domain" description="Transcription regulator PadR N-terminal" evidence="1">
    <location>
        <begin position="22"/>
        <end position="90"/>
    </location>
</feature>
<dbReference type="InterPro" id="IPR005149">
    <property type="entry name" value="Tscrpt_reg_PadR_N"/>
</dbReference>
<dbReference type="Gene3D" id="1.10.10.10">
    <property type="entry name" value="Winged helix-like DNA-binding domain superfamily/Winged helix DNA-binding domain"/>
    <property type="match status" value="1"/>
</dbReference>
<dbReference type="Pfam" id="PF03551">
    <property type="entry name" value="PadR"/>
    <property type="match status" value="1"/>
</dbReference>
<name>A0A364Y105_9BACT</name>